<reference evidence="1 2" key="1">
    <citation type="journal article" date="2018" name="Nat. Ecol. Evol.">
        <title>Shark genomes provide insights into elasmobranch evolution and the origin of vertebrates.</title>
        <authorList>
            <person name="Hara Y"/>
            <person name="Yamaguchi K"/>
            <person name="Onimaru K"/>
            <person name="Kadota M"/>
            <person name="Koyanagi M"/>
            <person name="Keeley SD"/>
            <person name="Tatsumi K"/>
            <person name="Tanaka K"/>
            <person name="Motone F"/>
            <person name="Kageyama Y"/>
            <person name="Nozu R"/>
            <person name="Adachi N"/>
            <person name="Nishimura O"/>
            <person name="Nakagawa R"/>
            <person name="Tanegashima C"/>
            <person name="Kiyatake I"/>
            <person name="Matsumoto R"/>
            <person name="Murakumo K"/>
            <person name="Nishida K"/>
            <person name="Terakita A"/>
            <person name="Kuratani S"/>
            <person name="Sato K"/>
            <person name="Hyodo S Kuraku.S."/>
        </authorList>
    </citation>
    <scope>NUCLEOTIDE SEQUENCE [LARGE SCALE GENOMIC DNA]</scope>
</reference>
<dbReference type="AlphaFoldDB" id="A0A401Q403"/>
<accession>A0A401Q403</accession>
<evidence type="ECO:0000313" key="1">
    <source>
        <dbReference type="EMBL" id="GCB80106.1"/>
    </source>
</evidence>
<dbReference type="Proteomes" id="UP000288216">
    <property type="component" value="Unassembled WGS sequence"/>
</dbReference>
<dbReference type="EMBL" id="BFAA01012177">
    <property type="protein sequence ID" value="GCB80106.1"/>
    <property type="molecule type" value="Genomic_DNA"/>
</dbReference>
<name>A0A401Q403_SCYTO</name>
<sequence length="84" mass="9206">FLADVNVPYSLHRSPVRRRCAVSGACALSLCSETSECGSGFLGGELEEFEDCDFSLIPVLLNYFDLLLQSKGLLTKPYLEASKN</sequence>
<evidence type="ECO:0000313" key="2">
    <source>
        <dbReference type="Proteomes" id="UP000288216"/>
    </source>
</evidence>
<gene>
    <name evidence="1" type="ORF">scyTo_0018017</name>
</gene>
<keyword evidence="2" id="KW-1185">Reference proteome</keyword>
<comment type="caution">
    <text evidence="1">The sequence shown here is derived from an EMBL/GenBank/DDBJ whole genome shotgun (WGS) entry which is preliminary data.</text>
</comment>
<feature type="non-terminal residue" evidence="1">
    <location>
        <position position="1"/>
    </location>
</feature>
<proteinExistence type="predicted"/>
<protein>
    <submittedName>
        <fullName evidence="1">Uncharacterized protein</fullName>
    </submittedName>
</protein>
<organism evidence="1 2">
    <name type="scientific">Scyliorhinus torazame</name>
    <name type="common">Cloudy catshark</name>
    <name type="synonym">Catulus torazame</name>
    <dbReference type="NCBI Taxonomy" id="75743"/>
    <lineage>
        <taxon>Eukaryota</taxon>
        <taxon>Metazoa</taxon>
        <taxon>Chordata</taxon>
        <taxon>Craniata</taxon>
        <taxon>Vertebrata</taxon>
        <taxon>Chondrichthyes</taxon>
        <taxon>Elasmobranchii</taxon>
        <taxon>Galeomorphii</taxon>
        <taxon>Galeoidea</taxon>
        <taxon>Carcharhiniformes</taxon>
        <taxon>Scyliorhinidae</taxon>
        <taxon>Scyliorhinus</taxon>
    </lineage>
</organism>